<dbReference type="InterPro" id="IPR037257">
    <property type="entry name" value="T2SS_E_N_sf"/>
</dbReference>
<feature type="region of interest" description="Disordered" evidence="4">
    <location>
        <begin position="1"/>
        <end position="21"/>
    </location>
</feature>
<dbReference type="PANTHER" id="PTHR43630">
    <property type="entry name" value="POLY-BETA-1,6-N-ACETYL-D-GLUCOSAMINE SYNTHASE"/>
    <property type="match status" value="1"/>
</dbReference>
<evidence type="ECO:0000256" key="5">
    <source>
        <dbReference type="SAM" id="Phobius"/>
    </source>
</evidence>
<gene>
    <name evidence="7" type="ORF">PXK24_14465</name>
</gene>
<keyword evidence="5" id="KW-1133">Transmembrane helix</keyword>
<evidence type="ECO:0000259" key="6">
    <source>
        <dbReference type="Pfam" id="PF05157"/>
    </source>
</evidence>
<sequence length="592" mass="66964">MLPRTTRSSGKGARTSQGNKASAPDVFRYVELANARPDPNLLHKMPPAFWLRNSAVPWMRLGDSIVVAMADLSQADRVQAQLRNAFGTVIPVLARKVQVQDLLTRTLRHRMVRNASVSVPSEMSSRFLAHGKLHMAMAVWMGMVLSLTILVPMFVFNAFSALAFALLLLFTGFRVIGLAGFLAERYRPPLPHRSLLRPDQLPRISVLVPLFREAKISGALLHRLRKLRYPRHLMEVILVLEEDDAITLRAVQKARLPHWIRVIRVPAYADLKTKPRALNYALNHCQGEIIGVWDAEDAPQPDQLHRVAAAFAHAPPELACVQGVLDYYNPRASWIARCFTLEYASWFRIILHGIARMGLVVPLGGTTMFIRRGILDRVGGWDAHNVTEDADLGVRLFRAGYRTKMLASTTYEEANCRPWPWIKQRSRWLKGFMVTYCVHMRSPAQLLRDLGWSRFIGFQIFFLCSVGQFLLAPFLWSFWLVALGLPHPSADTVPGGWLALAVASIVIFELLNQITAVVAAFVTRRRWLALWAPCLLFYYPMGVVAAYKGLYELVFHPFFWDKTDHGFHAPDDYYDPQTRSAIQAEACSSAQS</sequence>
<dbReference type="PANTHER" id="PTHR43630:SF1">
    <property type="entry name" value="POLY-BETA-1,6-N-ACETYL-D-GLUCOSAMINE SYNTHASE"/>
    <property type="match status" value="1"/>
</dbReference>
<feature type="domain" description="Type II secretion system protein GspE N-terminal" evidence="6">
    <location>
        <begin position="29"/>
        <end position="109"/>
    </location>
</feature>
<evidence type="ECO:0000256" key="3">
    <source>
        <dbReference type="ARBA" id="ARBA00022679"/>
    </source>
</evidence>
<dbReference type="AlphaFoldDB" id="A0ABD4XCR0"/>
<comment type="similarity">
    <text evidence="1">Belongs to the glycosyltransferase 2 family.</text>
</comment>
<dbReference type="Pfam" id="PF05157">
    <property type="entry name" value="MshEN"/>
    <property type="match status" value="1"/>
</dbReference>
<dbReference type="EC" id="2.4.-.-" evidence="7"/>
<dbReference type="Pfam" id="PF13641">
    <property type="entry name" value="Glyco_tranf_2_3"/>
    <property type="match status" value="1"/>
</dbReference>
<dbReference type="InterPro" id="IPR007831">
    <property type="entry name" value="T2SS_GspE_N"/>
</dbReference>
<feature type="transmembrane region" description="Helical" evidence="5">
    <location>
        <begin position="528"/>
        <end position="547"/>
    </location>
</feature>
<keyword evidence="5" id="KW-0472">Membrane</keyword>
<reference evidence="7 8" key="1">
    <citation type="submission" date="2023-02" db="EMBL/GenBank/DDBJ databases">
        <title>Population genomics of bacteria associated with diatom.</title>
        <authorList>
            <person name="Xie J."/>
            <person name="Wang H."/>
        </authorList>
    </citation>
    <scope>NUCLEOTIDE SEQUENCE [LARGE SCALE GENOMIC DNA]</scope>
    <source>
        <strain evidence="7 8">PT47_8</strain>
    </source>
</reference>
<evidence type="ECO:0000313" key="8">
    <source>
        <dbReference type="Proteomes" id="UP001218364"/>
    </source>
</evidence>
<dbReference type="InterPro" id="IPR029044">
    <property type="entry name" value="Nucleotide-diphossugar_trans"/>
</dbReference>
<dbReference type="Proteomes" id="UP001218364">
    <property type="component" value="Unassembled WGS sequence"/>
</dbReference>
<accession>A0ABD4XCR0</accession>
<organism evidence="7 8">
    <name type="scientific">Phaeobacter gallaeciensis</name>
    <dbReference type="NCBI Taxonomy" id="60890"/>
    <lineage>
        <taxon>Bacteria</taxon>
        <taxon>Pseudomonadati</taxon>
        <taxon>Pseudomonadota</taxon>
        <taxon>Alphaproteobacteria</taxon>
        <taxon>Rhodobacterales</taxon>
        <taxon>Roseobacteraceae</taxon>
        <taxon>Phaeobacter</taxon>
    </lineage>
</organism>
<feature type="compositionally biased region" description="Polar residues" evidence="4">
    <location>
        <begin position="1"/>
        <end position="20"/>
    </location>
</feature>
<keyword evidence="2 7" id="KW-0328">Glycosyltransferase</keyword>
<feature type="transmembrane region" description="Helical" evidence="5">
    <location>
        <begin position="455"/>
        <end position="476"/>
    </location>
</feature>
<name>A0ABD4XCR0_9RHOB</name>
<keyword evidence="5" id="KW-0812">Transmembrane</keyword>
<evidence type="ECO:0000256" key="2">
    <source>
        <dbReference type="ARBA" id="ARBA00022676"/>
    </source>
</evidence>
<dbReference type="RefSeq" id="WP_274839870.1">
    <property type="nucleotide sequence ID" value="NZ_JARCJF010000007.1"/>
</dbReference>
<proteinExistence type="inferred from homology"/>
<dbReference type="SUPFAM" id="SSF160246">
    <property type="entry name" value="EspE N-terminal domain-like"/>
    <property type="match status" value="1"/>
</dbReference>
<dbReference type="SUPFAM" id="SSF53448">
    <property type="entry name" value="Nucleotide-diphospho-sugar transferases"/>
    <property type="match status" value="1"/>
</dbReference>
<evidence type="ECO:0000256" key="4">
    <source>
        <dbReference type="SAM" id="MobiDB-lite"/>
    </source>
</evidence>
<evidence type="ECO:0000256" key="1">
    <source>
        <dbReference type="ARBA" id="ARBA00006739"/>
    </source>
</evidence>
<evidence type="ECO:0000313" key="7">
    <source>
        <dbReference type="EMBL" id="MDE4166897.1"/>
    </source>
</evidence>
<dbReference type="Gene3D" id="3.90.550.10">
    <property type="entry name" value="Spore Coat Polysaccharide Biosynthesis Protein SpsA, Chain A"/>
    <property type="match status" value="1"/>
</dbReference>
<keyword evidence="3 7" id="KW-0808">Transferase</keyword>
<dbReference type="GO" id="GO:0016757">
    <property type="term" value="F:glycosyltransferase activity"/>
    <property type="evidence" value="ECO:0007669"/>
    <property type="project" value="UniProtKB-KW"/>
</dbReference>
<feature type="transmembrane region" description="Helical" evidence="5">
    <location>
        <begin position="161"/>
        <end position="183"/>
    </location>
</feature>
<protein>
    <submittedName>
        <fullName evidence="7">Glycosyltransferase</fullName>
        <ecNumber evidence="7">2.4.-.-</ecNumber>
    </submittedName>
</protein>
<dbReference type="EMBL" id="JARCJK010000007">
    <property type="protein sequence ID" value="MDE4166897.1"/>
    <property type="molecule type" value="Genomic_DNA"/>
</dbReference>
<comment type="caution">
    <text evidence="7">The sequence shown here is derived from an EMBL/GenBank/DDBJ whole genome shotgun (WGS) entry which is preliminary data.</text>
</comment>
<feature type="transmembrane region" description="Helical" evidence="5">
    <location>
        <begin position="496"/>
        <end position="521"/>
    </location>
</feature>
<feature type="transmembrane region" description="Helical" evidence="5">
    <location>
        <begin position="133"/>
        <end position="155"/>
    </location>
</feature>